<comment type="caution">
    <text evidence="1">The sequence shown here is derived from an EMBL/GenBank/DDBJ whole genome shotgun (WGS) entry which is preliminary data.</text>
</comment>
<dbReference type="EMBL" id="JACYNR010000027">
    <property type="protein sequence ID" value="MBD8128965.1"/>
    <property type="molecule type" value="Genomic_DNA"/>
</dbReference>
<protein>
    <submittedName>
        <fullName evidence="1">DUF4055 domain-containing protein</fullName>
    </submittedName>
</protein>
<evidence type="ECO:0000313" key="1">
    <source>
        <dbReference type="EMBL" id="MBD8128965.1"/>
    </source>
</evidence>
<dbReference type="Proteomes" id="UP000610459">
    <property type="component" value="Unassembled WGS sequence"/>
</dbReference>
<proteinExistence type="predicted"/>
<evidence type="ECO:0000313" key="2">
    <source>
        <dbReference type="Proteomes" id="UP000610459"/>
    </source>
</evidence>
<accession>A0ACC5PX63</accession>
<reference evidence="1 2" key="1">
    <citation type="journal article" date="2020" name="FEMS Microbiol. Ecol.">
        <title>Temporal dynamics of bacterial communities during seed development and maturation.</title>
        <authorList>
            <person name="Chesneau G."/>
            <person name="Torres-Cortes G."/>
            <person name="Briand M."/>
            <person name="Darrasse A."/>
            <person name="Preveaux A."/>
            <person name="Marais C."/>
            <person name="Jacques M.A."/>
            <person name="Shade A."/>
            <person name="Barret M."/>
        </authorList>
    </citation>
    <scope>NUCLEOTIDE SEQUENCE [LARGE SCALE GENOMIC DNA]</scope>
    <source>
        <strain evidence="1 2">CFBP13709</strain>
    </source>
</reference>
<gene>
    <name evidence="1" type="ORF">IFT41_22985</name>
</gene>
<name>A0ACC5PX63_ENTAG</name>
<organism evidence="1 2">
    <name type="scientific">Enterobacter agglomerans</name>
    <name type="common">Erwinia herbicola</name>
    <name type="synonym">Pantoea agglomerans</name>
    <dbReference type="NCBI Taxonomy" id="549"/>
    <lineage>
        <taxon>Bacteria</taxon>
        <taxon>Pseudomonadati</taxon>
        <taxon>Pseudomonadota</taxon>
        <taxon>Gammaproteobacteria</taxon>
        <taxon>Enterobacterales</taxon>
        <taxon>Erwiniaceae</taxon>
        <taxon>Pantoea</taxon>
        <taxon>Pantoea agglomerans group</taxon>
    </lineage>
</organism>
<sequence length="470" mass="52155">MSENHDITFVRPEHRAALSLWKMIRDVCRGADAVKSAGHDYLPRLDPTDRSARNRRRNEAYLERAVFYPITGNTKIGMLGMAFRKVPTLNAPDKLTCLVNNADGAGTSIYQQSQVVLENILEVGREGLFADYSAVEQRPIIVGYRTEDIINWRTQTVNGQTRLVLVVLREVTEEPDGYGFKLRVQYRELALENGAFVCRIWKRTGPEETGPYAVAEETTPRAFASATPWDEIPFAFVGAQNNDPTLDEPPLAALAEINLGHYRNSADYEDSVWFCGQVQPWMSGLDAEWRDHLEKSGVKVGSRNPLMLPKDGSFAYAQAQPNMLAKEAMDSKRDYMVALGARLIEQNSAIKTATQASSEQSAATSLLSICVANVSEAYTRALNWCARYTGDVSGTSSYILSQEFIARVADSGMVAAIVSAWQSGAMRDTDLVRTFQKLDIIDPADDPEDVIQALKDKFPTFTGLNDGNDQ</sequence>
<keyword evidence="2" id="KW-1185">Reference proteome</keyword>